<dbReference type="InParanoid" id="A0A2J6SFS9"/>
<feature type="compositionally biased region" description="Basic and acidic residues" evidence="6">
    <location>
        <begin position="102"/>
        <end position="113"/>
    </location>
</feature>
<keyword evidence="2 4" id="KW-0863">Zinc-finger</keyword>
<dbReference type="STRING" id="1095630.A0A2J6SFS9"/>
<feature type="region of interest" description="Disordered" evidence="6">
    <location>
        <begin position="1"/>
        <end position="29"/>
    </location>
</feature>
<dbReference type="GO" id="GO:0008270">
    <property type="term" value="F:zinc ion binding"/>
    <property type="evidence" value="ECO:0007669"/>
    <property type="project" value="UniProtKB-KW"/>
</dbReference>
<keyword evidence="9" id="KW-1185">Reference proteome</keyword>
<evidence type="ECO:0000256" key="1">
    <source>
        <dbReference type="ARBA" id="ARBA00022723"/>
    </source>
</evidence>
<keyword evidence="3" id="KW-0862">Zinc</keyword>
<dbReference type="AlphaFoldDB" id="A0A2J6SFS9"/>
<accession>A0A2J6SFS9</accession>
<dbReference type="RefSeq" id="XP_024726525.1">
    <property type="nucleotide sequence ID" value="XM_024871668.1"/>
</dbReference>
<proteinExistence type="predicted"/>
<evidence type="ECO:0000313" key="9">
    <source>
        <dbReference type="Proteomes" id="UP000235371"/>
    </source>
</evidence>
<feature type="domain" description="GRF-type" evidence="7">
    <location>
        <begin position="37"/>
        <end position="80"/>
    </location>
</feature>
<organism evidence="8 9">
    <name type="scientific">Hyaloscypha bicolor E</name>
    <dbReference type="NCBI Taxonomy" id="1095630"/>
    <lineage>
        <taxon>Eukaryota</taxon>
        <taxon>Fungi</taxon>
        <taxon>Dikarya</taxon>
        <taxon>Ascomycota</taxon>
        <taxon>Pezizomycotina</taxon>
        <taxon>Leotiomycetes</taxon>
        <taxon>Helotiales</taxon>
        <taxon>Hyaloscyphaceae</taxon>
        <taxon>Hyaloscypha</taxon>
        <taxon>Hyaloscypha bicolor</taxon>
    </lineage>
</organism>
<feature type="coiled-coil region" evidence="5">
    <location>
        <begin position="261"/>
        <end position="288"/>
    </location>
</feature>
<evidence type="ECO:0000256" key="3">
    <source>
        <dbReference type="ARBA" id="ARBA00022833"/>
    </source>
</evidence>
<gene>
    <name evidence="8" type="ORF">K444DRAFT_291736</name>
</gene>
<feature type="compositionally biased region" description="Basic and acidic residues" evidence="6">
    <location>
        <begin position="1"/>
        <end position="16"/>
    </location>
</feature>
<feature type="region of interest" description="Disordered" evidence="6">
    <location>
        <begin position="83"/>
        <end position="219"/>
    </location>
</feature>
<dbReference type="OrthoDB" id="3553367at2759"/>
<dbReference type="Proteomes" id="UP000235371">
    <property type="component" value="Unassembled WGS sequence"/>
</dbReference>
<evidence type="ECO:0000256" key="6">
    <source>
        <dbReference type="SAM" id="MobiDB-lite"/>
    </source>
</evidence>
<dbReference type="EMBL" id="KZ613920">
    <property type="protein sequence ID" value="PMD49621.1"/>
    <property type="molecule type" value="Genomic_DNA"/>
</dbReference>
<evidence type="ECO:0000256" key="2">
    <source>
        <dbReference type="ARBA" id="ARBA00022771"/>
    </source>
</evidence>
<dbReference type="GeneID" id="36579750"/>
<keyword evidence="1" id="KW-0479">Metal-binding</keyword>
<dbReference type="Pfam" id="PF06839">
    <property type="entry name" value="Zn_ribbon_GRF"/>
    <property type="match status" value="1"/>
</dbReference>
<reference evidence="8 9" key="1">
    <citation type="submission" date="2016-04" db="EMBL/GenBank/DDBJ databases">
        <title>A degradative enzymes factory behind the ericoid mycorrhizal symbiosis.</title>
        <authorList>
            <consortium name="DOE Joint Genome Institute"/>
            <person name="Martino E."/>
            <person name="Morin E."/>
            <person name="Grelet G."/>
            <person name="Kuo A."/>
            <person name="Kohler A."/>
            <person name="Daghino S."/>
            <person name="Barry K."/>
            <person name="Choi C."/>
            <person name="Cichocki N."/>
            <person name="Clum A."/>
            <person name="Copeland A."/>
            <person name="Hainaut M."/>
            <person name="Haridas S."/>
            <person name="Labutti K."/>
            <person name="Lindquist E."/>
            <person name="Lipzen A."/>
            <person name="Khouja H.-R."/>
            <person name="Murat C."/>
            <person name="Ohm R."/>
            <person name="Olson A."/>
            <person name="Spatafora J."/>
            <person name="Veneault-Fourrey C."/>
            <person name="Henrissat B."/>
            <person name="Grigoriev I."/>
            <person name="Martin F."/>
            <person name="Perotto S."/>
        </authorList>
    </citation>
    <scope>NUCLEOTIDE SEQUENCE [LARGE SCALE GENOMIC DNA]</scope>
    <source>
        <strain evidence="8 9">E</strain>
    </source>
</reference>
<sequence length="306" mass="34064">MTTANDKGKGKERESEVETPEQTKNWGGRLQDGKWYCDCDRKANCLTVKDKTKTSYGDKFWTCPKPVAHKCNFFLWVEDEKEAKEWHIKHGSPPPPAPETPKVIEKVSEEAPKDLGNPWTKSITKRKPKSREVSDEDETGGPSDQNVEVAELSDFEDADPSRKAAKTTRFATPGQTDKSKSAGESLPTPDTGGHVLGVASGSRSRPSRGDSPPPQLEDAIILRNERKSSLSAEVLKLIRSEKVRLKESIEIQIEHEIDTEVALYEQKLRGSEKTNKKLSKRLDEMESMVLLLGGDVAADDSVEFSE</sequence>
<keyword evidence="5" id="KW-0175">Coiled coil</keyword>
<evidence type="ECO:0000256" key="5">
    <source>
        <dbReference type="SAM" id="Coils"/>
    </source>
</evidence>
<dbReference type="PROSITE" id="PS51999">
    <property type="entry name" value="ZF_GRF"/>
    <property type="match status" value="1"/>
</dbReference>
<dbReference type="InterPro" id="IPR010666">
    <property type="entry name" value="Znf_GRF"/>
</dbReference>
<name>A0A2J6SFS9_9HELO</name>
<evidence type="ECO:0000256" key="4">
    <source>
        <dbReference type="PROSITE-ProRule" id="PRU01343"/>
    </source>
</evidence>
<evidence type="ECO:0000259" key="7">
    <source>
        <dbReference type="PROSITE" id="PS51999"/>
    </source>
</evidence>
<evidence type="ECO:0000313" key="8">
    <source>
        <dbReference type="EMBL" id="PMD49621.1"/>
    </source>
</evidence>
<protein>
    <recommendedName>
        <fullName evidence="7">GRF-type domain-containing protein</fullName>
    </recommendedName>
</protein>